<name>A0ACB8HM69_9BRYO</name>
<evidence type="ECO:0000313" key="2">
    <source>
        <dbReference type="Proteomes" id="UP000828922"/>
    </source>
</evidence>
<reference evidence="2" key="1">
    <citation type="journal article" date="2022" name="New Phytol.">
        <title>Phylogenomic structure and speciation in an emerging model: the Sphagnum magellanicum complex (Bryophyta).</title>
        <authorList>
            <person name="Shaw A.J."/>
            <person name="Piatkowski B."/>
            <person name="Duffy A.M."/>
            <person name="Aguero B."/>
            <person name="Imwattana K."/>
            <person name="Nieto-Lugilde M."/>
            <person name="Healey A."/>
            <person name="Weston D.J."/>
            <person name="Patel M.N."/>
            <person name="Schmutz J."/>
            <person name="Grimwood J."/>
            <person name="Yavitt J.B."/>
            <person name="Hassel K."/>
            <person name="Stenoien H.K."/>
            <person name="Flatberg K.I."/>
            <person name="Bickford C.P."/>
            <person name="Hicks K.A."/>
        </authorList>
    </citation>
    <scope>NUCLEOTIDE SEQUENCE [LARGE SCALE GENOMIC DNA]</scope>
</reference>
<evidence type="ECO:0000313" key="1">
    <source>
        <dbReference type="EMBL" id="KAH9557274.1"/>
    </source>
</evidence>
<comment type="caution">
    <text evidence="1">The sequence shown here is derived from an EMBL/GenBank/DDBJ whole genome shotgun (WGS) entry which is preliminary data.</text>
</comment>
<sequence length="97" mass="10851">MHHWASTGPTTVQTNSHLFILQVLGFVCKLISDNGQQSVSVKGMAASRRDFGGKFQRAIAMCIIQSSCNLKHHYIQLGVLWFLLLLIGEFQQVTIFS</sequence>
<gene>
    <name evidence="1" type="ORF">CY35_07G077500</name>
</gene>
<dbReference type="EMBL" id="CM038913">
    <property type="protein sequence ID" value="KAH9557274.1"/>
    <property type="molecule type" value="Genomic_DNA"/>
</dbReference>
<keyword evidence="2" id="KW-1185">Reference proteome</keyword>
<dbReference type="Proteomes" id="UP000828922">
    <property type="component" value="Linkage Group LG07"/>
</dbReference>
<proteinExistence type="predicted"/>
<organism evidence="1 2">
    <name type="scientific">Sphagnum magellanicum</name>
    <dbReference type="NCBI Taxonomy" id="128215"/>
    <lineage>
        <taxon>Eukaryota</taxon>
        <taxon>Viridiplantae</taxon>
        <taxon>Streptophyta</taxon>
        <taxon>Embryophyta</taxon>
        <taxon>Bryophyta</taxon>
        <taxon>Sphagnophytina</taxon>
        <taxon>Sphagnopsida</taxon>
        <taxon>Sphagnales</taxon>
        <taxon>Sphagnaceae</taxon>
        <taxon>Sphagnum</taxon>
    </lineage>
</organism>
<protein>
    <submittedName>
        <fullName evidence="1">Uncharacterized protein</fullName>
    </submittedName>
</protein>
<accession>A0ACB8HM69</accession>